<reference evidence="2 3" key="1">
    <citation type="submission" date="2016-10" db="EMBL/GenBank/DDBJ databases">
        <authorList>
            <person name="de Groot N.N."/>
        </authorList>
    </citation>
    <scope>NUCLEOTIDE SEQUENCE [LARGE SCALE GENOMIC DNA]</scope>
    <source>
        <strain evidence="2 3">LMG 25475</strain>
    </source>
</reference>
<dbReference type="PANTHER" id="PTHR33121:SF19">
    <property type="entry name" value="CYCLIC DI-GMP PHOSPHODIESTERASE PA2567"/>
    <property type="match status" value="1"/>
</dbReference>
<dbReference type="InterPro" id="IPR029787">
    <property type="entry name" value="Nucleotide_cyclase"/>
</dbReference>
<dbReference type="Pfam" id="PF00563">
    <property type="entry name" value="EAL"/>
    <property type="match status" value="1"/>
</dbReference>
<feature type="domain" description="EAL" evidence="1">
    <location>
        <begin position="337"/>
        <end position="591"/>
    </location>
</feature>
<dbReference type="InterPro" id="IPR050706">
    <property type="entry name" value="Cyclic-di-GMP_PDE-like"/>
</dbReference>
<dbReference type="SUPFAM" id="SSF141868">
    <property type="entry name" value="EAL domain-like"/>
    <property type="match status" value="1"/>
</dbReference>
<dbReference type="InterPro" id="IPR035919">
    <property type="entry name" value="EAL_sf"/>
</dbReference>
<proteinExistence type="predicted"/>
<name>A0A1G7HGI3_9GAMM</name>
<protein>
    <submittedName>
        <fullName evidence="2">Diguanylate cyclase/phosphodiesterase /diguanylate cyclase/phosphodiesterase with GAF sensor</fullName>
    </submittedName>
</protein>
<dbReference type="Proteomes" id="UP000243378">
    <property type="component" value="Unassembled WGS sequence"/>
</dbReference>
<dbReference type="SMART" id="SM00267">
    <property type="entry name" value="GGDEF"/>
    <property type="match status" value="1"/>
</dbReference>
<accession>A0A1G7HGI3</accession>
<evidence type="ECO:0000259" key="1">
    <source>
        <dbReference type="PROSITE" id="PS50883"/>
    </source>
</evidence>
<organism evidence="2 3">
    <name type="scientific">Phytopseudomonas seleniipraecipitans</name>
    <dbReference type="NCBI Taxonomy" id="640205"/>
    <lineage>
        <taxon>Bacteria</taxon>
        <taxon>Pseudomonadati</taxon>
        <taxon>Pseudomonadota</taxon>
        <taxon>Gammaproteobacteria</taxon>
        <taxon>Pseudomonadales</taxon>
        <taxon>Pseudomonadaceae</taxon>
        <taxon>Phytopseudomonas</taxon>
    </lineage>
</organism>
<dbReference type="OrthoDB" id="9804951at2"/>
<dbReference type="SUPFAM" id="SSF55781">
    <property type="entry name" value="GAF domain-like"/>
    <property type="match status" value="1"/>
</dbReference>
<dbReference type="InterPro" id="IPR001633">
    <property type="entry name" value="EAL_dom"/>
</dbReference>
<dbReference type="PROSITE" id="PS50883">
    <property type="entry name" value="EAL"/>
    <property type="match status" value="1"/>
</dbReference>
<gene>
    <name evidence="2" type="ORF">SAMN05216381_0639</name>
</gene>
<evidence type="ECO:0000313" key="3">
    <source>
        <dbReference type="Proteomes" id="UP000243378"/>
    </source>
</evidence>
<dbReference type="PANTHER" id="PTHR33121">
    <property type="entry name" value="CYCLIC DI-GMP PHOSPHODIESTERASE PDEF"/>
    <property type="match status" value="1"/>
</dbReference>
<dbReference type="STRING" id="640205.SAMN05216381_0639"/>
<sequence>MLAPYPPVPLNELSRQVLLDEHPCLLEQRPDPLLDEVVKMAASYFNTPISLITILDRKRQWFRARVGTALQETPRTDSFCAYSVAIGASIEVCDASQDERFRDNPLVTGEPGIRYYAGVPLVFESGVILGNLCVIDTAPRPPMSAADMTMLTHMGRLAMSRLNDMRIAAFTDTTTGLPNRAQLDEDISQALSEGHSPLTVAIELVSPEQMNGMLKSLGFHYLAGFTLAAKDTLQSLLPTGWSLYKISALRFACTVPASQQAQAEQVFATLVKTLGKPIHCEKLPVVPQLGIGVLRLDAGTLQQDWMRLIVCAADEARSSGRGWAYYDQQMDAAQQRSTRLVNDLGDAVRADDQLRLVFQPRVDLHSGACVSAEALLRWTHPSLGEISPAEFIPLAEKTALIHAVSFWVAKQAIAQIDMWRRSGLELTVSINVSAADLNDHHLTDEIIRLLACHDLPGSCLEVEFTESVLVGDFSMVIPQLERLKAVGVAIAIDDFGSGYSNWAYLRDIPADTVKLDRSFMDNLRAGQKDWIIVRALICLAKELGLHIVAEGIETSKTMQVIGELGCEEAQGFFISRPLESAALVAWLAKRAASTDAMPKVADAPAPFSTSLVTWRA</sequence>
<dbReference type="EMBL" id="FNBM01000001">
    <property type="protein sequence ID" value="SDE99404.1"/>
    <property type="molecule type" value="Genomic_DNA"/>
</dbReference>
<dbReference type="Pfam" id="PF00990">
    <property type="entry name" value="GGDEF"/>
    <property type="match status" value="1"/>
</dbReference>
<dbReference type="Gene3D" id="3.30.450.40">
    <property type="match status" value="1"/>
</dbReference>
<dbReference type="RefSeq" id="WP_092364525.1">
    <property type="nucleotide sequence ID" value="NZ_FNBM01000001.1"/>
</dbReference>
<dbReference type="Gene3D" id="3.30.70.270">
    <property type="match status" value="1"/>
</dbReference>
<dbReference type="InterPro" id="IPR000160">
    <property type="entry name" value="GGDEF_dom"/>
</dbReference>
<dbReference type="InterPro" id="IPR043128">
    <property type="entry name" value="Rev_trsase/Diguanyl_cyclase"/>
</dbReference>
<dbReference type="SMART" id="SM00052">
    <property type="entry name" value="EAL"/>
    <property type="match status" value="1"/>
</dbReference>
<dbReference type="GO" id="GO:0071111">
    <property type="term" value="F:cyclic-guanylate-specific phosphodiesterase activity"/>
    <property type="evidence" value="ECO:0007669"/>
    <property type="project" value="InterPro"/>
</dbReference>
<dbReference type="Pfam" id="PF01590">
    <property type="entry name" value="GAF"/>
    <property type="match status" value="1"/>
</dbReference>
<evidence type="ECO:0000313" key="2">
    <source>
        <dbReference type="EMBL" id="SDE99404.1"/>
    </source>
</evidence>
<dbReference type="InterPro" id="IPR029016">
    <property type="entry name" value="GAF-like_dom_sf"/>
</dbReference>
<dbReference type="InterPro" id="IPR003018">
    <property type="entry name" value="GAF"/>
</dbReference>
<dbReference type="AlphaFoldDB" id="A0A1G7HGI3"/>
<dbReference type="Gene3D" id="3.20.20.450">
    <property type="entry name" value="EAL domain"/>
    <property type="match status" value="1"/>
</dbReference>
<dbReference type="SUPFAM" id="SSF55073">
    <property type="entry name" value="Nucleotide cyclase"/>
    <property type="match status" value="1"/>
</dbReference>
<dbReference type="CDD" id="cd01948">
    <property type="entry name" value="EAL"/>
    <property type="match status" value="1"/>
</dbReference>